<dbReference type="EMBL" id="NBSK02000005">
    <property type="protein sequence ID" value="KAJ0202719.1"/>
    <property type="molecule type" value="Genomic_DNA"/>
</dbReference>
<evidence type="ECO:0000313" key="1">
    <source>
        <dbReference type="EMBL" id="KAJ0202719.1"/>
    </source>
</evidence>
<reference evidence="1 2" key="1">
    <citation type="journal article" date="2017" name="Nat. Commun.">
        <title>Genome assembly with in vitro proximity ligation data and whole-genome triplication in lettuce.</title>
        <authorList>
            <person name="Reyes-Chin-Wo S."/>
            <person name="Wang Z."/>
            <person name="Yang X."/>
            <person name="Kozik A."/>
            <person name="Arikit S."/>
            <person name="Song C."/>
            <person name="Xia L."/>
            <person name="Froenicke L."/>
            <person name="Lavelle D.O."/>
            <person name="Truco M.J."/>
            <person name="Xia R."/>
            <person name="Zhu S."/>
            <person name="Xu C."/>
            <person name="Xu H."/>
            <person name="Xu X."/>
            <person name="Cox K."/>
            <person name="Korf I."/>
            <person name="Meyers B.C."/>
            <person name="Michelmore R.W."/>
        </authorList>
    </citation>
    <scope>NUCLEOTIDE SEQUENCE [LARGE SCALE GENOMIC DNA]</scope>
    <source>
        <strain evidence="2">cv. Salinas</strain>
        <tissue evidence="1">Seedlings</tissue>
    </source>
</reference>
<sequence length="81" mass="9651">MVLHKRMQKSVRWQETKIPPEIPSPLLSNIYRVFDFKKTYVVDTNPYGHAIAASRHLNIHELPDMVQIYYRVDVFQTSYQT</sequence>
<organism evidence="1 2">
    <name type="scientific">Lactuca sativa</name>
    <name type="common">Garden lettuce</name>
    <dbReference type="NCBI Taxonomy" id="4236"/>
    <lineage>
        <taxon>Eukaryota</taxon>
        <taxon>Viridiplantae</taxon>
        <taxon>Streptophyta</taxon>
        <taxon>Embryophyta</taxon>
        <taxon>Tracheophyta</taxon>
        <taxon>Spermatophyta</taxon>
        <taxon>Magnoliopsida</taxon>
        <taxon>eudicotyledons</taxon>
        <taxon>Gunneridae</taxon>
        <taxon>Pentapetalae</taxon>
        <taxon>asterids</taxon>
        <taxon>campanulids</taxon>
        <taxon>Asterales</taxon>
        <taxon>Asteraceae</taxon>
        <taxon>Cichorioideae</taxon>
        <taxon>Cichorieae</taxon>
        <taxon>Lactucinae</taxon>
        <taxon>Lactuca</taxon>
    </lineage>
</organism>
<comment type="caution">
    <text evidence="1">The sequence shown here is derived from an EMBL/GenBank/DDBJ whole genome shotgun (WGS) entry which is preliminary data.</text>
</comment>
<keyword evidence="2" id="KW-1185">Reference proteome</keyword>
<proteinExistence type="predicted"/>
<dbReference type="Proteomes" id="UP000235145">
    <property type="component" value="Unassembled WGS sequence"/>
</dbReference>
<evidence type="ECO:0000313" key="2">
    <source>
        <dbReference type="Proteomes" id="UP000235145"/>
    </source>
</evidence>
<gene>
    <name evidence="1" type="ORF">LSAT_V11C500234800</name>
</gene>
<protein>
    <submittedName>
        <fullName evidence="1">Uncharacterized protein</fullName>
    </submittedName>
</protein>
<name>A0A9R1X8F9_LACSA</name>
<dbReference type="AlphaFoldDB" id="A0A9R1X8F9"/>
<accession>A0A9R1X8F9</accession>